<evidence type="ECO:0000256" key="4">
    <source>
        <dbReference type="ARBA" id="ARBA00022801"/>
    </source>
</evidence>
<gene>
    <name evidence="10" type="ORF">RF11_08798</name>
</gene>
<protein>
    <recommendedName>
        <fullName evidence="9">RNA polymerase II subunit A C-terminal domain phosphatase SSU72</fullName>
        <shortName evidence="9">CTD phosphatase SSU72</shortName>
        <ecNumber evidence="9">3.1.3.16</ecNumber>
    </recommendedName>
</protein>
<evidence type="ECO:0000256" key="3">
    <source>
        <dbReference type="ARBA" id="ARBA00022664"/>
    </source>
</evidence>
<keyword evidence="3 9" id="KW-0507">mRNA processing</keyword>
<dbReference type="Proteomes" id="UP000031668">
    <property type="component" value="Unassembled WGS sequence"/>
</dbReference>
<keyword evidence="4 9" id="KW-0378">Hydrolase</keyword>
<evidence type="ECO:0000256" key="6">
    <source>
        <dbReference type="ARBA" id="ARBA00023242"/>
    </source>
</evidence>
<dbReference type="Pfam" id="PF04722">
    <property type="entry name" value="Ssu72"/>
    <property type="match status" value="1"/>
</dbReference>
<keyword evidence="5 9" id="KW-0904">Protein phosphatase</keyword>
<dbReference type="GO" id="GO:0004722">
    <property type="term" value="F:protein serine/threonine phosphatase activity"/>
    <property type="evidence" value="ECO:0007669"/>
    <property type="project" value="UniProtKB-UniRule"/>
</dbReference>
<evidence type="ECO:0000256" key="8">
    <source>
        <dbReference type="ARBA" id="ARBA00048336"/>
    </source>
</evidence>
<dbReference type="AlphaFoldDB" id="A0A0C2J4I9"/>
<keyword evidence="11" id="KW-1185">Reference proteome</keyword>
<evidence type="ECO:0000256" key="7">
    <source>
        <dbReference type="ARBA" id="ARBA00047761"/>
    </source>
</evidence>
<dbReference type="GO" id="GO:0006397">
    <property type="term" value="P:mRNA processing"/>
    <property type="evidence" value="ECO:0007669"/>
    <property type="project" value="UniProtKB-KW"/>
</dbReference>
<sequence length="140" mass="16015">MQFESYESNGVLKMLERNKIVKTNPEKLIRDLAGFRLIISTEEPAFDKIIDCKKESIEEARLGAIYILKICEKAETCLINSNINERSPTHTETSQELDYSIIFRSINSMSDMIIYFELLVGRSVSGHYNQTLLCITLISS</sequence>
<keyword evidence="6 9" id="KW-0539">Nucleus</keyword>
<comment type="catalytic activity">
    <reaction evidence="8 9">
        <text>O-phospho-L-threonyl-[protein] + H2O = L-threonyl-[protein] + phosphate</text>
        <dbReference type="Rhea" id="RHEA:47004"/>
        <dbReference type="Rhea" id="RHEA-COMP:11060"/>
        <dbReference type="Rhea" id="RHEA-COMP:11605"/>
        <dbReference type="ChEBI" id="CHEBI:15377"/>
        <dbReference type="ChEBI" id="CHEBI:30013"/>
        <dbReference type="ChEBI" id="CHEBI:43474"/>
        <dbReference type="ChEBI" id="CHEBI:61977"/>
        <dbReference type="EC" id="3.1.3.16"/>
    </reaction>
</comment>
<comment type="subcellular location">
    <subcellularLocation>
        <location evidence="1 9">Nucleus</location>
    </subcellularLocation>
</comment>
<reference evidence="10 11" key="1">
    <citation type="journal article" date="2014" name="Genome Biol. Evol.">
        <title>The genome of the myxosporean Thelohanellus kitauei shows adaptations to nutrient acquisition within its fish host.</title>
        <authorList>
            <person name="Yang Y."/>
            <person name="Xiong J."/>
            <person name="Zhou Z."/>
            <person name="Huo F."/>
            <person name="Miao W."/>
            <person name="Ran C."/>
            <person name="Liu Y."/>
            <person name="Zhang J."/>
            <person name="Feng J."/>
            <person name="Wang M."/>
            <person name="Wang M."/>
            <person name="Wang L."/>
            <person name="Yao B."/>
        </authorList>
    </citation>
    <scope>NUCLEOTIDE SEQUENCE [LARGE SCALE GENOMIC DNA]</scope>
    <source>
        <strain evidence="10">Wuqing</strain>
    </source>
</reference>
<organism evidence="10 11">
    <name type="scientific">Thelohanellus kitauei</name>
    <name type="common">Myxosporean</name>
    <dbReference type="NCBI Taxonomy" id="669202"/>
    <lineage>
        <taxon>Eukaryota</taxon>
        <taxon>Metazoa</taxon>
        <taxon>Cnidaria</taxon>
        <taxon>Myxozoa</taxon>
        <taxon>Myxosporea</taxon>
        <taxon>Bivalvulida</taxon>
        <taxon>Platysporina</taxon>
        <taxon>Myxobolidae</taxon>
        <taxon>Thelohanellus</taxon>
    </lineage>
</organism>
<dbReference type="GO" id="GO:0005634">
    <property type="term" value="C:nucleus"/>
    <property type="evidence" value="ECO:0007669"/>
    <property type="project" value="UniProtKB-SubCell"/>
</dbReference>
<accession>A0A0C2J4I9</accession>
<dbReference type="Gene3D" id="3.40.50.2300">
    <property type="match status" value="1"/>
</dbReference>
<evidence type="ECO:0000313" key="11">
    <source>
        <dbReference type="Proteomes" id="UP000031668"/>
    </source>
</evidence>
<comment type="similarity">
    <text evidence="2 9">Belongs to the SSU72 phosphatase family.</text>
</comment>
<evidence type="ECO:0000256" key="1">
    <source>
        <dbReference type="ARBA" id="ARBA00004123"/>
    </source>
</evidence>
<proteinExistence type="inferred from homology"/>
<comment type="catalytic activity">
    <reaction evidence="7 9">
        <text>O-phospho-L-seryl-[protein] + H2O = L-seryl-[protein] + phosphate</text>
        <dbReference type="Rhea" id="RHEA:20629"/>
        <dbReference type="Rhea" id="RHEA-COMP:9863"/>
        <dbReference type="Rhea" id="RHEA-COMP:11604"/>
        <dbReference type="ChEBI" id="CHEBI:15377"/>
        <dbReference type="ChEBI" id="CHEBI:29999"/>
        <dbReference type="ChEBI" id="CHEBI:43474"/>
        <dbReference type="ChEBI" id="CHEBI:83421"/>
        <dbReference type="EC" id="3.1.3.16"/>
    </reaction>
</comment>
<dbReference type="InterPro" id="IPR006811">
    <property type="entry name" value="RNA_pol_II_suA"/>
</dbReference>
<dbReference type="EC" id="3.1.3.16" evidence="9"/>
<name>A0A0C2J4I9_THEKT</name>
<comment type="caution">
    <text evidence="10">The sequence shown here is derived from an EMBL/GenBank/DDBJ whole genome shotgun (WGS) entry which is preliminary data.</text>
</comment>
<evidence type="ECO:0000256" key="2">
    <source>
        <dbReference type="ARBA" id="ARBA00008978"/>
    </source>
</evidence>
<evidence type="ECO:0000256" key="9">
    <source>
        <dbReference type="RuleBase" id="RU369031"/>
    </source>
</evidence>
<evidence type="ECO:0000256" key="5">
    <source>
        <dbReference type="ARBA" id="ARBA00022912"/>
    </source>
</evidence>
<comment type="function">
    <text evidence="9">Protein phosphatase that catalyzes the dephosphorylation of the C-terminal domain of RNA polymerase II. Plays a role in RNA processing and termination.</text>
</comment>
<dbReference type="EMBL" id="JWZT01004477">
    <property type="protein sequence ID" value="KII63988.1"/>
    <property type="molecule type" value="Genomic_DNA"/>
</dbReference>
<evidence type="ECO:0000313" key="10">
    <source>
        <dbReference type="EMBL" id="KII63988.1"/>
    </source>
</evidence>
<dbReference type="OrthoDB" id="57957at2759"/>